<feature type="compositionally biased region" description="Basic residues" evidence="1">
    <location>
        <begin position="84"/>
        <end position="98"/>
    </location>
</feature>
<evidence type="ECO:0000256" key="1">
    <source>
        <dbReference type="SAM" id="MobiDB-lite"/>
    </source>
</evidence>
<feature type="compositionally biased region" description="Pro residues" evidence="1">
    <location>
        <begin position="110"/>
        <end position="119"/>
    </location>
</feature>
<organism evidence="2 3">
    <name type="scientific">Belnapia arida</name>
    <dbReference type="NCBI Taxonomy" id="2804533"/>
    <lineage>
        <taxon>Bacteria</taxon>
        <taxon>Pseudomonadati</taxon>
        <taxon>Pseudomonadota</taxon>
        <taxon>Alphaproteobacteria</taxon>
        <taxon>Acetobacterales</taxon>
        <taxon>Roseomonadaceae</taxon>
        <taxon>Belnapia</taxon>
    </lineage>
</organism>
<accession>A0ABS1U710</accession>
<evidence type="ECO:0000313" key="3">
    <source>
        <dbReference type="Proteomes" id="UP000660885"/>
    </source>
</evidence>
<name>A0ABS1U710_9PROT</name>
<dbReference type="Proteomes" id="UP000660885">
    <property type="component" value="Unassembled WGS sequence"/>
</dbReference>
<comment type="caution">
    <text evidence="2">The sequence shown here is derived from an EMBL/GenBank/DDBJ whole genome shotgun (WGS) entry which is preliminary data.</text>
</comment>
<dbReference type="RefSeq" id="WP_202833679.1">
    <property type="nucleotide sequence ID" value="NZ_JAETWB010000013.1"/>
</dbReference>
<reference evidence="2 3" key="1">
    <citation type="submission" date="2021-01" db="EMBL/GenBank/DDBJ databases">
        <title>Belnapia mucosa sp. nov. and Belnapia arida sp. nov., isolated from the Tabernas Desert (Almeria, Spain).</title>
        <authorList>
            <person name="Molina-Menor E."/>
            <person name="Vidal-Verdu A."/>
            <person name="Calonge A."/>
            <person name="Satari L."/>
            <person name="Pereto J."/>
            <person name="Porcar M."/>
        </authorList>
    </citation>
    <scope>NUCLEOTIDE SEQUENCE [LARGE SCALE GENOMIC DNA]</scope>
    <source>
        <strain evidence="2 3">T18</strain>
    </source>
</reference>
<keyword evidence="3" id="KW-1185">Reference proteome</keyword>
<protein>
    <submittedName>
        <fullName evidence="2">Uncharacterized protein</fullName>
    </submittedName>
</protein>
<evidence type="ECO:0000313" key="2">
    <source>
        <dbReference type="EMBL" id="MBL6080453.1"/>
    </source>
</evidence>
<dbReference type="EMBL" id="JAETWB010000013">
    <property type="protein sequence ID" value="MBL6080453.1"/>
    <property type="molecule type" value="Genomic_DNA"/>
</dbReference>
<proteinExistence type="predicted"/>
<feature type="region of interest" description="Disordered" evidence="1">
    <location>
        <begin position="82"/>
        <end position="119"/>
    </location>
</feature>
<gene>
    <name evidence="2" type="ORF">JMJ56_20760</name>
</gene>
<sequence>MSAAAEFHAGHGYLTESVTIPGTDKTGSHALPPMTFPPNTRLAIVNAAPDLARVEAGRLDLAPEPIALPETLRATLAPVAAAAAKRRTAASRPRRRRGAWMATDRRPEAPDAPSPPGRA</sequence>